<dbReference type="CDD" id="cd03443">
    <property type="entry name" value="PaaI_thioesterase"/>
    <property type="match status" value="1"/>
</dbReference>
<dbReference type="InterPro" id="IPR003736">
    <property type="entry name" value="PAAI_dom"/>
</dbReference>
<gene>
    <name evidence="20" type="ORF">SASPL_147046</name>
</gene>
<dbReference type="FunFam" id="3.10.129.10:FF:000021">
    <property type="entry name" value="Acyl-coenzyme A thioesterase 13"/>
    <property type="match status" value="1"/>
</dbReference>
<evidence type="ECO:0000256" key="14">
    <source>
        <dbReference type="ARBA" id="ARBA00058205"/>
    </source>
</evidence>
<keyword evidence="11" id="KW-0206">Cytoskeleton</keyword>
<evidence type="ECO:0000256" key="16">
    <source>
        <dbReference type="ARBA" id="ARBA00067273"/>
    </source>
</evidence>
<dbReference type="Pfam" id="PF03061">
    <property type="entry name" value="4HBT"/>
    <property type="match status" value="1"/>
</dbReference>
<evidence type="ECO:0000256" key="5">
    <source>
        <dbReference type="ARBA" id="ARBA00008324"/>
    </source>
</evidence>
<dbReference type="GO" id="GO:0005829">
    <property type="term" value="C:cytosol"/>
    <property type="evidence" value="ECO:0007669"/>
    <property type="project" value="UniProtKB-SubCell"/>
</dbReference>
<evidence type="ECO:0000256" key="1">
    <source>
        <dbReference type="ARBA" id="ARBA00004123"/>
    </source>
</evidence>
<dbReference type="NCBIfam" id="TIGR00369">
    <property type="entry name" value="unchar_dom_1"/>
    <property type="match status" value="1"/>
</dbReference>
<evidence type="ECO:0000256" key="3">
    <source>
        <dbReference type="ARBA" id="ARBA00004186"/>
    </source>
</evidence>
<dbReference type="Proteomes" id="UP000298416">
    <property type="component" value="Unassembled WGS sequence"/>
</dbReference>
<evidence type="ECO:0000256" key="6">
    <source>
        <dbReference type="ARBA" id="ARBA00022490"/>
    </source>
</evidence>
<accession>A0A8X8Z6C9</accession>
<evidence type="ECO:0000256" key="4">
    <source>
        <dbReference type="ARBA" id="ARBA00004514"/>
    </source>
</evidence>
<dbReference type="PANTHER" id="PTHR21660:SF47">
    <property type="entry name" value="F19P19.27 PROTEIN"/>
    <property type="match status" value="1"/>
</dbReference>
<evidence type="ECO:0000256" key="7">
    <source>
        <dbReference type="ARBA" id="ARBA00022801"/>
    </source>
</evidence>
<keyword evidence="9" id="KW-0443">Lipid metabolism</keyword>
<name>A0A8X8Z6C9_SALSN</name>
<dbReference type="PANTHER" id="PTHR21660">
    <property type="entry name" value="THIOESTERASE SUPERFAMILY MEMBER-RELATED"/>
    <property type="match status" value="1"/>
</dbReference>
<dbReference type="GO" id="GO:0047617">
    <property type="term" value="F:fatty acyl-CoA hydrolase activity"/>
    <property type="evidence" value="ECO:0007669"/>
    <property type="project" value="InterPro"/>
</dbReference>
<evidence type="ECO:0000313" key="20">
    <source>
        <dbReference type="EMBL" id="KAG6392819.1"/>
    </source>
</evidence>
<keyword evidence="8" id="KW-0007">Acetylation</keyword>
<comment type="caution">
    <text evidence="20">The sequence shown here is derived from an EMBL/GenBank/DDBJ whole genome shotgun (WGS) entry which is preliminary data.</text>
</comment>
<protein>
    <recommendedName>
        <fullName evidence="16">Acyl-coenzyme A thioesterase 13</fullName>
    </recommendedName>
    <alternativeName>
        <fullName evidence="17">Hotdog-fold thioesterase superfamily member 2</fullName>
    </alternativeName>
    <alternativeName>
        <fullName evidence="18">Thioesterase superfamily member 2</fullName>
    </alternativeName>
</protein>
<dbReference type="GO" id="GO:0005634">
    <property type="term" value="C:nucleus"/>
    <property type="evidence" value="ECO:0007669"/>
    <property type="project" value="UniProtKB-SubCell"/>
</dbReference>
<comment type="subunit">
    <text evidence="15">Homotetramer. Interacts with PCTP.</text>
</comment>
<reference evidence="20" key="2">
    <citation type="submission" date="2020-08" db="EMBL/GenBank/DDBJ databases">
        <title>Plant Genome Project.</title>
        <authorList>
            <person name="Zhang R.-G."/>
        </authorList>
    </citation>
    <scope>NUCLEOTIDE SEQUENCE</scope>
    <source>
        <strain evidence="20">Huo1</strain>
        <tissue evidence="20">Leaf</tissue>
    </source>
</reference>
<evidence type="ECO:0000256" key="12">
    <source>
        <dbReference type="ARBA" id="ARBA00023242"/>
    </source>
</evidence>
<proteinExistence type="inferred from homology"/>
<evidence type="ECO:0000256" key="2">
    <source>
        <dbReference type="ARBA" id="ARBA00004173"/>
    </source>
</evidence>
<feature type="domain" description="Thioesterase" evidence="19">
    <location>
        <begin position="82"/>
        <end position="156"/>
    </location>
</feature>
<reference evidence="20" key="1">
    <citation type="submission" date="2018-01" db="EMBL/GenBank/DDBJ databases">
        <authorList>
            <person name="Mao J.F."/>
        </authorList>
    </citation>
    <scope>NUCLEOTIDE SEQUENCE</scope>
    <source>
        <strain evidence="20">Huo1</strain>
        <tissue evidence="20">Leaf</tissue>
    </source>
</reference>
<comment type="catalytic activity">
    <reaction evidence="13">
        <text>a fatty acyl-CoA + H2O = a fatty acid + CoA + H(+)</text>
        <dbReference type="Rhea" id="RHEA:16781"/>
        <dbReference type="ChEBI" id="CHEBI:15377"/>
        <dbReference type="ChEBI" id="CHEBI:15378"/>
        <dbReference type="ChEBI" id="CHEBI:28868"/>
        <dbReference type="ChEBI" id="CHEBI:57287"/>
        <dbReference type="ChEBI" id="CHEBI:77636"/>
    </reaction>
    <physiologicalReaction direction="left-to-right" evidence="13">
        <dbReference type="Rhea" id="RHEA:16782"/>
    </physiologicalReaction>
</comment>
<evidence type="ECO:0000256" key="13">
    <source>
        <dbReference type="ARBA" id="ARBA00052976"/>
    </source>
</evidence>
<sequence length="173" mass="18944">MASKKYLWVIGRRQLQSRESMDYETVKKFIEKTGGPYEFTVDSMPERFIEPMVMQGMKIDHIERGRIVCSFTVPPRLVNSGNTLHGGATAALVDIVGSAVIYTVGAQATSVSVEINVSYLNGASIGEEVEIESKALRVGKALAVVSVDLRSKKTGKLIAQGRHTKYLVLPSKI</sequence>
<evidence type="ECO:0000256" key="10">
    <source>
        <dbReference type="ARBA" id="ARBA00023128"/>
    </source>
</evidence>
<dbReference type="GO" id="GO:0006629">
    <property type="term" value="P:lipid metabolic process"/>
    <property type="evidence" value="ECO:0007669"/>
    <property type="project" value="UniProtKB-KW"/>
</dbReference>
<evidence type="ECO:0000256" key="11">
    <source>
        <dbReference type="ARBA" id="ARBA00023212"/>
    </source>
</evidence>
<comment type="subcellular location">
    <subcellularLocation>
        <location evidence="3">Cytoplasm</location>
        <location evidence="3">Cytoskeleton</location>
        <location evidence="3">Spindle</location>
    </subcellularLocation>
    <subcellularLocation>
        <location evidence="4">Cytoplasm</location>
        <location evidence="4">Cytosol</location>
    </subcellularLocation>
    <subcellularLocation>
        <location evidence="2">Mitochondrion</location>
    </subcellularLocation>
    <subcellularLocation>
        <location evidence="1">Nucleus</location>
    </subcellularLocation>
</comment>
<dbReference type="Gene3D" id="3.10.129.10">
    <property type="entry name" value="Hotdog Thioesterase"/>
    <property type="match status" value="1"/>
</dbReference>
<evidence type="ECO:0000259" key="19">
    <source>
        <dbReference type="Pfam" id="PF03061"/>
    </source>
</evidence>
<evidence type="ECO:0000313" key="21">
    <source>
        <dbReference type="Proteomes" id="UP000298416"/>
    </source>
</evidence>
<evidence type="ECO:0000256" key="8">
    <source>
        <dbReference type="ARBA" id="ARBA00022990"/>
    </source>
</evidence>
<keyword evidence="6" id="KW-0963">Cytoplasm</keyword>
<evidence type="ECO:0000256" key="17">
    <source>
        <dbReference type="ARBA" id="ARBA00081533"/>
    </source>
</evidence>
<dbReference type="GO" id="GO:0005739">
    <property type="term" value="C:mitochondrion"/>
    <property type="evidence" value="ECO:0007669"/>
    <property type="project" value="UniProtKB-SubCell"/>
</dbReference>
<evidence type="ECO:0000256" key="18">
    <source>
        <dbReference type="ARBA" id="ARBA00083956"/>
    </source>
</evidence>
<keyword evidence="12" id="KW-0539">Nucleus</keyword>
<keyword evidence="10" id="KW-0496">Mitochondrion</keyword>
<comment type="function">
    <text evidence="14">Catalyzes the hydrolysis of acyl-CoAs into free fatty acids and coenzyme A (CoASH), regulating their respective intracellular levels. Has acyl-CoA thioesterase activity towards medium (C12) and long-chain (C18) fatty acyl-CoA substrates. Can also hydrolyze 3-hydroxyphenylacetyl-CoA and 3,4-dihydroxyphenylacetyl-CoA (in vitro). May play a role in controlling adaptive thermogenesis.</text>
</comment>
<keyword evidence="7" id="KW-0378">Hydrolase</keyword>
<organism evidence="20">
    <name type="scientific">Salvia splendens</name>
    <name type="common">Scarlet sage</name>
    <dbReference type="NCBI Taxonomy" id="180675"/>
    <lineage>
        <taxon>Eukaryota</taxon>
        <taxon>Viridiplantae</taxon>
        <taxon>Streptophyta</taxon>
        <taxon>Embryophyta</taxon>
        <taxon>Tracheophyta</taxon>
        <taxon>Spermatophyta</taxon>
        <taxon>Magnoliopsida</taxon>
        <taxon>eudicotyledons</taxon>
        <taxon>Gunneridae</taxon>
        <taxon>Pentapetalae</taxon>
        <taxon>asterids</taxon>
        <taxon>lamiids</taxon>
        <taxon>Lamiales</taxon>
        <taxon>Lamiaceae</taxon>
        <taxon>Nepetoideae</taxon>
        <taxon>Mentheae</taxon>
        <taxon>Salviinae</taxon>
        <taxon>Salvia</taxon>
        <taxon>Salvia subgen. Calosphace</taxon>
        <taxon>core Calosphace</taxon>
    </lineage>
</organism>
<dbReference type="InterPro" id="IPR006683">
    <property type="entry name" value="Thioestr_dom"/>
</dbReference>
<dbReference type="InterPro" id="IPR029069">
    <property type="entry name" value="HotDog_dom_sf"/>
</dbReference>
<dbReference type="AlphaFoldDB" id="A0A8X8Z6C9"/>
<keyword evidence="21" id="KW-1185">Reference proteome</keyword>
<comment type="similarity">
    <text evidence="5">Belongs to the thioesterase PaaI family.</text>
</comment>
<evidence type="ECO:0000256" key="15">
    <source>
        <dbReference type="ARBA" id="ARBA00064709"/>
    </source>
</evidence>
<evidence type="ECO:0000256" key="9">
    <source>
        <dbReference type="ARBA" id="ARBA00023098"/>
    </source>
</evidence>
<dbReference type="EMBL" id="PNBA02000018">
    <property type="protein sequence ID" value="KAG6392819.1"/>
    <property type="molecule type" value="Genomic_DNA"/>
</dbReference>
<dbReference type="InterPro" id="IPR039298">
    <property type="entry name" value="ACOT13"/>
</dbReference>
<dbReference type="GO" id="GO:0005819">
    <property type="term" value="C:spindle"/>
    <property type="evidence" value="ECO:0007669"/>
    <property type="project" value="UniProtKB-SubCell"/>
</dbReference>
<dbReference type="SUPFAM" id="SSF54637">
    <property type="entry name" value="Thioesterase/thiol ester dehydrase-isomerase"/>
    <property type="match status" value="1"/>
</dbReference>